<dbReference type="Proteomes" id="UP000473278">
    <property type="component" value="Unassembled WGS sequence"/>
</dbReference>
<feature type="domain" description="Type I restriction enzyme R protein N-terminal" evidence="1">
    <location>
        <begin position="34"/>
        <end position="143"/>
    </location>
</feature>
<dbReference type="Pfam" id="PF13588">
    <property type="entry name" value="HSDR_N_2"/>
    <property type="match status" value="1"/>
</dbReference>
<dbReference type="RefSeq" id="WP_165138290.1">
    <property type="nucleotide sequence ID" value="NZ_JAALLT010000001.1"/>
</dbReference>
<evidence type="ECO:0000259" key="1">
    <source>
        <dbReference type="Pfam" id="PF13588"/>
    </source>
</evidence>
<proteinExistence type="predicted"/>
<evidence type="ECO:0000313" key="3">
    <source>
        <dbReference type="Proteomes" id="UP000473278"/>
    </source>
</evidence>
<accession>A0A6M1SSW8</accession>
<gene>
    <name evidence="2" type="ORF">G3570_01025</name>
</gene>
<organism evidence="2 3">
    <name type="scientific">Halalkalibaculum roseum</name>
    <dbReference type="NCBI Taxonomy" id="2709311"/>
    <lineage>
        <taxon>Bacteria</taxon>
        <taxon>Pseudomonadati</taxon>
        <taxon>Balneolota</taxon>
        <taxon>Balneolia</taxon>
        <taxon>Balneolales</taxon>
        <taxon>Balneolaceae</taxon>
        <taxon>Halalkalibaculum</taxon>
    </lineage>
</organism>
<comment type="caution">
    <text evidence="2">The sequence shown here is derived from an EMBL/GenBank/DDBJ whole genome shotgun (WGS) entry which is preliminary data.</text>
</comment>
<dbReference type="InterPro" id="IPR029464">
    <property type="entry name" value="HSDR_N"/>
</dbReference>
<evidence type="ECO:0000313" key="2">
    <source>
        <dbReference type="EMBL" id="NGP75198.1"/>
    </source>
</evidence>
<dbReference type="EMBL" id="JAALLT010000001">
    <property type="protein sequence ID" value="NGP75198.1"/>
    <property type="molecule type" value="Genomic_DNA"/>
</dbReference>
<sequence>MESIARNQFPQFVWRDGEKHLWNPIHRKTLKNRPEERVRLRIIEALIRAGWSKHRISTEEAIKDYAESNLRTDIICYNQAFDPQILAECKAENISLTTKTAEQIARYNRNVQAPFLLITNGTTDFWYRIAPADGEVEQLESLPELLSMPETTEEDFDYWQKRGFTGTKAVPPLRKWLLPVLEHYQATDTAAIKYLRFEKSPSDLNLSHYYHIHSFEDEKIAISFLGTAYGGTRMIAILNREGTNRAVAEVNLDLVFEGEEPDTSIYSAEGVRNVVFNEQVSVNLFNEEIQHNPVRISAQLKKLFDNIIST</sequence>
<protein>
    <submittedName>
        <fullName evidence="2">Type I restriction enzyme HsdR N-terminal domain-containing protein</fullName>
    </submittedName>
</protein>
<name>A0A6M1SSW8_9BACT</name>
<dbReference type="AlphaFoldDB" id="A0A6M1SSW8"/>
<keyword evidence="3" id="KW-1185">Reference proteome</keyword>
<reference evidence="2 3" key="1">
    <citation type="submission" date="2020-02" db="EMBL/GenBank/DDBJ databases">
        <title>Balneolaceae bacterium YR4-1, complete genome.</title>
        <authorList>
            <person name="Li Y."/>
            <person name="Wu S."/>
        </authorList>
    </citation>
    <scope>NUCLEOTIDE SEQUENCE [LARGE SCALE GENOMIC DNA]</scope>
    <source>
        <strain evidence="2 3">YR4-1</strain>
    </source>
</reference>